<accession>A0A2H1FGU3</accession>
<protein>
    <submittedName>
        <fullName evidence="1">Uncharacterized protein</fullName>
    </submittedName>
</protein>
<sequence>MTKTKKQIPKLSVFQTFKTKNKEFTGEAMRQRGIIIHLASETLPTRKTRTAIAHKLAEQNGTTWQNIYSGIFRDLDEILLPLELVREAGRLPIKRGPKALQEQGVPYYQLTDSGLLVAASVSDTGKERIRIMNDFFEKETNIKEKDLRKAIMTLLDVAPNFVLLLLRKYIESYSEGTIDRLVPFNSDYIKKAVNEAIHVQRELLEGFSSLSSSDREPIMSFFKKIG</sequence>
<dbReference type="AlphaFoldDB" id="A0A2H1FGU3"/>
<name>A0A2H1FGU3_9ARCH</name>
<evidence type="ECO:0000313" key="2">
    <source>
        <dbReference type="Proteomes" id="UP000230607"/>
    </source>
</evidence>
<proteinExistence type="predicted"/>
<reference evidence="2" key="1">
    <citation type="submission" date="2017-03" db="EMBL/GenBank/DDBJ databases">
        <authorList>
            <person name="Herbold C."/>
        </authorList>
    </citation>
    <scope>NUCLEOTIDE SEQUENCE [LARGE SCALE GENOMIC DNA]</scope>
</reference>
<organism evidence="1 2">
    <name type="scientific">Candidatus Nitrosotalea okcheonensis</name>
    <dbReference type="NCBI Taxonomy" id="1903276"/>
    <lineage>
        <taxon>Archaea</taxon>
        <taxon>Nitrososphaerota</taxon>
        <taxon>Nitrososphaeria</taxon>
        <taxon>Nitrosotaleales</taxon>
        <taxon>Nitrosotaleaceae</taxon>
        <taxon>Nitrosotalea</taxon>
    </lineage>
</organism>
<evidence type="ECO:0000313" key="1">
    <source>
        <dbReference type="EMBL" id="SMH71978.1"/>
    </source>
</evidence>
<dbReference type="OrthoDB" id="6552at2157"/>
<dbReference type="EMBL" id="LT841358">
    <property type="protein sequence ID" value="SMH71978.1"/>
    <property type="molecule type" value="Genomic_DNA"/>
</dbReference>
<gene>
    <name evidence="1" type="ORF">NCS_11790</name>
</gene>
<dbReference type="Proteomes" id="UP000230607">
    <property type="component" value="Chromosome 1"/>
</dbReference>
<keyword evidence="2" id="KW-1185">Reference proteome</keyword>
<dbReference type="RefSeq" id="WP_157927843.1">
    <property type="nucleotide sequence ID" value="NZ_LT841358.1"/>
</dbReference>